<dbReference type="GO" id="GO:0061693">
    <property type="term" value="F:alpha-D-ribose 1-methylphosphonate 5-triphosphate synthase activity"/>
    <property type="evidence" value="ECO:0007669"/>
    <property type="project" value="UniProtKB-EC"/>
</dbReference>
<sequence length="198" mass="21106">MTAQTLNSHFSGGFSDPAIQSSHAFRAAMTTMARPGEIKPIKGATPPEGLSIAAGCLLLTLCDPETSLYLAPDVDHPAVRDWITFHTGAPFVPAQDADFAIGGWAALAPFDRFRIGTSEYPDRSATLIVELPSFDAPNAELSGPGIKTRAEIMLPDIEVLQANAALFPLGFDTYFTAASDICALPRSSRIEPLLMKEG</sequence>
<dbReference type="InterPro" id="IPR038058">
    <property type="entry name" value="PhnH-like_sp"/>
</dbReference>
<dbReference type="NCBIfam" id="TIGR03292">
    <property type="entry name" value="PhnH_redo"/>
    <property type="match status" value="1"/>
</dbReference>
<evidence type="ECO:0000313" key="2">
    <source>
        <dbReference type="Proteomes" id="UP000043764"/>
    </source>
</evidence>
<gene>
    <name evidence="1" type="primary">phnH</name>
    <name evidence="1" type="ORF">NIT7321_01146</name>
</gene>
<proteinExistence type="predicted"/>
<protein>
    <submittedName>
        <fullName evidence="1">Alpha-D-ribose 1-methylphosphonate 5-triphosphate synthase subunit PhnH</fullName>
        <ecNumber evidence="1">2.7.8.37</ecNumber>
    </submittedName>
</protein>
<organism evidence="1 2">
    <name type="scientific">Phaeobacter italicus</name>
    <dbReference type="NCBI Taxonomy" id="481446"/>
    <lineage>
        <taxon>Bacteria</taxon>
        <taxon>Pseudomonadati</taxon>
        <taxon>Pseudomonadota</taxon>
        <taxon>Alphaproteobacteria</taxon>
        <taxon>Rhodobacterales</taxon>
        <taxon>Roseobacteraceae</taxon>
        <taxon>Phaeobacter</taxon>
    </lineage>
</organism>
<name>A0A0H5CZ39_9RHOB</name>
<dbReference type="STRING" id="481446.NIT7645_02498"/>
<accession>A0A0H5CZ39</accession>
<evidence type="ECO:0000313" key="1">
    <source>
        <dbReference type="EMBL" id="CRL10302.1"/>
    </source>
</evidence>
<reference evidence="2" key="1">
    <citation type="submission" date="2015-05" db="EMBL/GenBank/DDBJ databases">
        <authorList>
            <person name="Rodrigo-Torres Lidia"/>
            <person name="Arahal R.David."/>
        </authorList>
    </citation>
    <scope>NUCLEOTIDE SEQUENCE [LARGE SCALE GENOMIC DNA]</scope>
    <source>
        <strain evidence="2">CECT 7321</strain>
    </source>
</reference>
<dbReference type="InterPro" id="IPR008772">
    <property type="entry name" value="Phosphonate_metab_PhnH"/>
</dbReference>
<dbReference type="GO" id="GO:0019634">
    <property type="term" value="P:organic phosphonate metabolic process"/>
    <property type="evidence" value="ECO:0007669"/>
    <property type="project" value="InterPro"/>
</dbReference>
<dbReference type="EC" id="2.7.8.37" evidence="1"/>
<keyword evidence="1" id="KW-0808">Transferase</keyword>
<dbReference type="RefSeq" id="WP_050672857.1">
    <property type="nucleotide sequence ID" value="NZ_CVRL01000013.1"/>
</dbReference>
<dbReference type="PIRSF" id="PIRSF020680">
    <property type="entry name" value="PhnH"/>
    <property type="match status" value="1"/>
</dbReference>
<dbReference type="Proteomes" id="UP000043764">
    <property type="component" value="Unassembled WGS sequence"/>
</dbReference>
<dbReference type="EMBL" id="CVRL01000013">
    <property type="protein sequence ID" value="CRL10302.1"/>
    <property type="molecule type" value="Genomic_DNA"/>
</dbReference>
<dbReference type="Gene3D" id="3.40.50.11310">
    <property type="entry name" value="Bacterial phosphonate metabolism protein PhnH"/>
    <property type="match status" value="1"/>
</dbReference>
<keyword evidence="2" id="KW-1185">Reference proteome</keyword>
<dbReference type="Pfam" id="PF05845">
    <property type="entry name" value="PhnH"/>
    <property type="match status" value="1"/>
</dbReference>
<dbReference type="AlphaFoldDB" id="A0A0H5CZ39"/>
<dbReference type="SUPFAM" id="SSF159709">
    <property type="entry name" value="PhnH-like"/>
    <property type="match status" value="1"/>
</dbReference>